<dbReference type="InterPro" id="IPR051829">
    <property type="entry name" value="Multiheme_Cytochr_ET"/>
</dbReference>
<sequence>MKRLWMALAIIACVQLPGMALAAEQCLSCHEGIERISEVPGMAELSCTDCHKGDGAATEQQAAHAGMFANPADLRVVDQTCGTCHADEVDKAMKSLHATSAGKISGTRYAWGAQGREGIYANVAVADADPSRPGAVKELKALPFYDPAKPEGPDNTPADDYLRNQCLRCHLWSDGHQRDGDYRASGCAACHVVYSDAGTYEGGDKAIAKDQKDRPRFHRITSKIPETQCLHCHNRGGRTGVSYIGTMESDGYGTPYTDKGGKQGQLHGKNYNHLQADIHYDKGLTCIDCHTKQDLHGDGNIYQKREQAVEIECEDCHGTGTRRSQLTTSWGNPYPNLKEQDGKIVLTSKLDGKQHVVPQLADATLSDEGYVSHVAVASHLEKLECYACHAGWAPQCYGCHAKQDIGKPNGDWLNAKPAKDQSMASHKNNRESSAFAWDESRSYLRWETPTLGINSEGKVSPFIPGCQVVFTQVDGEKSLVHNKVYTTVDGTSGIGTNPIQPHTISKKGRGCADCHMSSKALGLGSGFYDSQKNGLPIDFELERIVDEEGNQLQETAREGARPFNKEEQQRISRSGTCVACHGADPEIWEKAKGKAGVEAAPTDELHRQGIEKLLQKAGKGLF</sequence>
<dbReference type="Gene3D" id="3.90.10.10">
    <property type="entry name" value="Cytochrome C3"/>
    <property type="match status" value="1"/>
</dbReference>
<feature type="chain" id="PRO_5046493264" evidence="2">
    <location>
        <begin position="23"/>
        <end position="622"/>
    </location>
</feature>
<feature type="signal peptide" evidence="2">
    <location>
        <begin position="1"/>
        <end position="22"/>
    </location>
</feature>
<dbReference type="Proteomes" id="UP001319827">
    <property type="component" value="Chromosome"/>
</dbReference>
<dbReference type="EMBL" id="AP024355">
    <property type="protein sequence ID" value="BCR05625.1"/>
    <property type="molecule type" value="Genomic_DNA"/>
</dbReference>
<organism evidence="3 4">
    <name type="scientific">Desulfuromonas versatilis</name>
    <dbReference type="NCBI Taxonomy" id="2802975"/>
    <lineage>
        <taxon>Bacteria</taxon>
        <taxon>Pseudomonadati</taxon>
        <taxon>Thermodesulfobacteriota</taxon>
        <taxon>Desulfuromonadia</taxon>
        <taxon>Desulfuromonadales</taxon>
        <taxon>Desulfuromonadaceae</taxon>
        <taxon>Desulfuromonas</taxon>
    </lineage>
</organism>
<accession>A0ABM8HWZ3</accession>
<dbReference type="RefSeq" id="WP_221249037.1">
    <property type="nucleotide sequence ID" value="NZ_AP024355.1"/>
</dbReference>
<dbReference type="PANTHER" id="PTHR35038:SF8">
    <property type="entry name" value="C-TYPE POLYHEME CYTOCHROME OMCC"/>
    <property type="match status" value="1"/>
</dbReference>
<dbReference type="InterPro" id="IPR036280">
    <property type="entry name" value="Multihaem_cyt_sf"/>
</dbReference>
<dbReference type="Gene3D" id="1.10.287.3080">
    <property type="match status" value="1"/>
</dbReference>
<reference evidence="3 4" key="2">
    <citation type="journal article" date="2021" name="Int. J. Syst. Evol. Microbiol.">
        <title>Isolation and Polyphasic Characterization of Desulfuromonas versatilis sp. Nov., an Electrogenic Bacteria Capable of Versatile Metabolism Isolated from a Graphene Oxide-Reducing Enrichment Culture.</title>
        <authorList>
            <person name="Xie L."/>
            <person name="Yoshida N."/>
            <person name="Ishii S."/>
            <person name="Meng L."/>
        </authorList>
    </citation>
    <scope>NUCLEOTIDE SEQUENCE [LARGE SCALE GENOMIC DNA]</scope>
    <source>
        <strain evidence="3 4">NIT-T3</strain>
    </source>
</reference>
<dbReference type="SUPFAM" id="SSF48695">
    <property type="entry name" value="Multiheme cytochromes"/>
    <property type="match status" value="2"/>
</dbReference>
<name>A0ABM8HWZ3_9BACT</name>
<gene>
    <name evidence="3" type="ORF">DESUT3_26940</name>
</gene>
<evidence type="ECO:0000256" key="1">
    <source>
        <dbReference type="ARBA" id="ARBA00022729"/>
    </source>
</evidence>
<protein>
    <submittedName>
        <fullName evidence="3">C-type cytochrome</fullName>
    </submittedName>
</protein>
<evidence type="ECO:0000313" key="4">
    <source>
        <dbReference type="Proteomes" id="UP001319827"/>
    </source>
</evidence>
<dbReference type="PANTHER" id="PTHR35038">
    <property type="entry name" value="DISSIMILATORY SULFITE REDUCTASE SIRA"/>
    <property type="match status" value="1"/>
</dbReference>
<keyword evidence="1 2" id="KW-0732">Signal</keyword>
<proteinExistence type="predicted"/>
<reference evidence="3 4" key="1">
    <citation type="journal article" date="2016" name="C (Basel)">
        <title>Selective Growth of and Electricity Production by Marine Exoelectrogenic Bacteria in Self-Aggregated Hydrogel of Microbially Reduced Graphene Oxide.</title>
        <authorList>
            <person name="Yoshida N."/>
            <person name="Goto Y."/>
            <person name="Miyata Y."/>
        </authorList>
    </citation>
    <scope>NUCLEOTIDE SEQUENCE [LARGE SCALE GENOMIC DNA]</scope>
    <source>
        <strain evidence="3 4">NIT-T3</strain>
    </source>
</reference>
<evidence type="ECO:0000313" key="3">
    <source>
        <dbReference type="EMBL" id="BCR05625.1"/>
    </source>
</evidence>
<evidence type="ECO:0000256" key="2">
    <source>
        <dbReference type="SAM" id="SignalP"/>
    </source>
</evidence>
<keyword evidence="4" id="KW-1185">Reference proteome</keyword>